<dbReference type="RefSeq" id="WP_236975001.1">
    <property type="nucleotide sequence ID" value="NZ_BRXE01000002.1"/>
</dbReference>
<dbReference type="EMBL" id="BRZI01000001">
    <property type="protein sequence ID" value="GLD28172.1"/>
    <property type="molecule type" value="Genomic_DNA"/>
</dbReference>
<evidence type="ECO:0000313" key="4">
    <source>
        <dbReference type="EMBL" id="GLB81231.1"/>
    </source>
</evidence>
<dbReference type="PANTHER" id="PTHR39428:SF3">
    <property type="entry name" value="DEAZAFLAVIN-DEPENDENT NITROREDUCTASE"/>
    <property type="match status" value="1"/>
</dbReference>
<dbReference type="Gene3D" id="2.30.110.10">
    <property type="entry name" value="Electron Transport, Fmn-binding Protein, Chain A"/>
    <property type="match status" value="1"/>
</dbReference>
<sequence length="165" mass="18128">MGDADAAAVRAEGGDWMKEHLAIYLDSGGAQGHIVDLSAIGGRAMTTHCLVRYRGRKSGRTYIKPLIYGNVGGEVVIVASKGGADTHPEWYLNIVAGETVGVQIATQAFEATWREPEATERHDVWEYMSHLYPPYVSYQQSTSRHIPLVMLKTVRPIEVFTPTPG</sequence>
<comment type="similarity">
    <text evidence="1">Belongs to the F420H(2)-dependent quinone reductase family.</text>
</comment>
<dbReference type="GO" id="GO:0016491">
    <property type="term" value="F:oxidoreductase activity"/>
    <property type="evidence" value="ECO:0007669"/>
    <property type="project" value="UniProtKB-KW"/>
</dbReference>
<dbReference type="Pfam" id="PF04075">
    <property type="entry name" value="F420H2_quin_red"/>
    <property type="match status" value="1"/>
</dbReference>
<evidence type="ECO:0000256" key="2">
    <source>
        <dbReference type="ARBA" id="ARBA00023002"/>
    </source>
</evidence>
<accession>A0A9P3UXF3</accession>
<evidence type="ECO:0000313" key="6">
    <source>
        <dbReference type="Proteomes" id="UP001064782"/>
    </source>
</evidence>
<reference evidence="5" key="1">
    <citation type="submission" date="2022-08" db="EMBL/GenBank/DDBJ databases">
        <title>Mycobacterium kiyosense sp. nov., scotochromogenic slow-glowing species isolated from respiratory specimens.</title>
        <authorList>
            <person name="Fukano H."/>
            <person name="Kazumi Y."/>
            <person name="Sakagami N."/>
            <person name="Ato M."/>
            <person name="Mitarai S."/>
            <person name="Hoshino Y."/>
        </authorList>
    </citation>
    <scope>NUCLEOTIDE SEQUENCE</scope>
    <source>
        <strain evidence="5">1413</strain>
        <strain evidence="4">SRL2020-028</strain>
    </source>
</reference>
<evidence type="ECO:0000256" key="3">
    <source>
        <dbReference type="ARBA" id="ARBA00049106"/>
    </source>
</evidence>
<protein>
    <submittedName>
        <fullName evidence="5">Nitroreductase</fullName>
    </submittedName>
</protein>
<keyword evidence="6" id="KW-1185">Reference proteome</keyword>
<organism evidence="5 6">
    <name type="scientific">Mycobacterium kiyosense</name>
    <dbReference type="NCBI Taxonomy" id="2871094"/>
    <lineage>
        <taxon>Bacteria</taxon>
        <taxon>Bacillati</taxon>
        <taxon>Actinomycetota</taxon>
        <taxon>Actinomycetes</taxon>
        <taxon>Mycobacteriales</taxon>
        <taxon>Mycobacteriaceae</taxon>
        <taxon>Mycobacterium</taxon>
    </lineage>
</organism>
<dbReference type="GO" id="GO:0005886">
    <property type="term" value="C:plasma membrane"/>
    <property type="evidence" value="ECO:0007669"/>
    <property type="project" value="TreeGrafter"/>
</dbReference>
<dbReference type="GO" id="GO:0070967">
    <property type="term" value="F:coenzyme F420 binding"/>
    <property type="evidence" value="ECO:0007669"/>
    <property type="project" value="TreeGrafter"/>
</dbReference>
<dbReference type="Proteomes" id="UP001064782">
    <property type="component" value="Unassembled WGS sequence"/>
</dbReference>
<dbReference type="Proteomes" id="UP001165663">
    <property type="component" value="Unassembled WGS sequence"/>
</dbReference>
<dbReference type="NCBIfam" id="TIGR00026">
    <property type="entry name" value="hi_GC_TIGR00026"/>
    <property type="match status" value="1"/>
</dbReference>
<gene>
    <name evidence="5" type="ORF">Mkiyose1413_00550</name>
    <name evidence="4" type="ORF">SRL2020028_04870</name>
</gene>
<dbReference type="InterPro" id="IPR004378">
    <property type="entry name" value="F420H2_quin_Rdtase"/>
</dbReference>
<evidence type="ECO:0000256" key="1">
    <source>
        <dbReference type="ARBA" id="ARBA00008710"/>
    </source>
</evidence>
<dbReference type="InterPro" id="IPR012349">
    <property type="entry name" value="Split_barrel_FMN-bd"/>
</dbReference>
<dbReference type="EMBL" id="BRXE01000002">
    <property type="protein sequence ID" value="GLB81231.1"/>
    <property type="molecule type" value="Genomic_DNA"/>
</dbReference>
<dbReference type="PANTHER" id="PTHR39428">
    <property type="entry name" value="F420H(2)-DEPENDENT QUINONE REDUCTASE RV1261C"/>
    <property type="match status" value="1"/>
</dbReference>
<evidence type="ECO:0000313" key="5">
    <source>
        <dbReference type="EMBL" id="GLD28172.1"/>
    </source>
</evidence>
<keyword evidence="2" id="KW-0560">Oxidoreductase</keyword>
<comment type="catalytic activity">
    <reaction evidence="3">
        <text>oxidized coenzyme F420-(gamma-L-Glu)(n) + a quinol + H(+) = reduced coenzyme F420-(gamma-L-Glu)(n) + a quinone</text>
        <dbReference type="Rhea" id="RHEA:39663"/>
        <dbReference type="Rhea" id="RHEA-COMP:12939"/>
        <dbReference type="Rhea" id="RHEA-COMP:14378"/>
        <dbReference type="ChEBI" id="CHEBI:15378"/>
        <dbReference type="ChEBI" id="CHEBI:24646"/>
        <dbReference type="ChEBI" id="CHEBI:132124"/>
        <dbReference type="ChEBI" id="CHEBI:133980"/>
        <dbReference type="ChEBI" id="CHEBI:139511"/>
    </reaction>
</comment>
<proteinExistence type="inferred from homology"/>
<dbReference type="AlphaFoldDB" id="A0A9P3UXF3"/>
<comment type="caution">
    <text evidence="5">The sequence shown here is derived from an EMBL/GenBank/DDBJ whole genome shotgun (WGS) entry which is preliminary data.</text>
</comment>
<name>A0A9P3UXF3_9MYCO</name>
<dbReference type="GeneID" id="83627519"/>